<feature type="compositionally biased region" description="Basic and acidic residues" evidence="8">
    <location>
        <begin position="278"/>
        <end position="287"/>
    </location>
</feature>
<dbReference type="GO" id="GO:0005385">
    <property type="term" value="F:zinc ion transmembrane transporter activity"/>
    <property type="evidence" value="ECO:0007669"/>
    <property type="project" value="InterPro"/>
</dbReference>
<feature type="transmembrane region" description="Helical" evidence="9">
    <location>
        <begin position="126"/>
        <end position="144"/>
    </location>
</feature>
<feature type="compositionally biased region" description="Basic and acidic residues" evidence="8">
    <location>
        <begin position="237"/>
        <end position="270"/>
    </location>
</feature>
<proteinExistence type="inferred from homology"/>
<organism evidence="11">
    <name type="scientific">Aegilops tauschii</name>
    <name type="common">Tausch's goatgrass</name>
    <name type="synonym">Aegilops squarrosa</name>
    <dbReference type="NCBI Taxonomy" id="37682"/>
    <lineage>
        <taxon>Eukaryota</taxon>
        <taxon>Viridiplantae</taxon>
        <taxon>Streptophyta</taxon>
        <taxon>Embryophyta</taxon>
        <taxon>Tracheophyta</taxon>
        <taxon>Spermatophyta</taxon>
        <taxon>Magnoliopsida</taxon>
        <taxon>Liliopsida</taxon>
        <taxon>Poales</taxon>
        <taxon>Poaceae</taxon>
        <taxon>BOP clade</taxon>
        <taxon>Pooideae</taxon>
        <taxon>Triticodae</taxon>
        <taxon>Triticeae</taxon>
        <taxon>Triticinae</taxon>
        <taxon>Aegilops</taxon>
    </lineage>
</organism>
<feature type="compositionally biased region" description="Basic residues" evidence="8">
    <location>
        <begin position="288"/>
        <end position="300"/>
    </location>
</feature>
<evidence type="ECO:0000256" key="5">
    <source>
        <dbReference type="ARBA" id="ARBA00022989"/>
    </source>
</evidence>
<dbReference type="SUPFAM" id="SSF161111">
    <property type="entry name" value="Cation efflux protein transmembrane domain-like"/>
    <property type="match status" value="1"/>
</dbReference>
<keyword evidence="7 9" id="KW-0472">Membrane</keyword>
<evidence type="ECO:0000256" key="2">
    <source>
        <dbReference type="ARBA" id="ARBA00008873"/>
    </source>
</evidence>
<protein>
    <submittedName>
        <fullName evidence="11">Zinc transporter 7</fullName>
    </submittedName>
</protein>
<evidence type="ECO:0000256" key="3">
    <source>
        <dbReference type="ARBA" id="ARBA00022448"/>
    </source>
</evidence>
<feature type="transmembrane region" description="Helical" evidence="9">
    <location>
        <begin position="493"/>
        <end position="513"/>
    </location>
</feature>
<reference evidence="11" key="1">
    <citation type="submission" date="2015-06" db="UniProtKB">
        <authorList>
            <consortium name="EnsemblPlants"/>
        </authorList>
    </citation>
    <scope>IDENTIFICATION</scope>
</reference>
<dbReference type="NCBIfam" id="TIGR01297">
    <property type="entry name" value="CDF"/>
    <property type="match status" value="1"/>
</dbReference>
<dbReference type="GO" id="GO:0006882">
    <property type="term" value="P:intracellular zinc ion homeostasis"/>
    <property type="evidence" value="ECO:0007669"/>
    <property type="project" value="InterPro"/>
</dbReference>
<evidence type="ECO:0000256" key="8">
    <source>
        <dbReference type="SAM" id="MobiDB-lite"/>
    </source>
</evidence>
<evidence type="ECO:0000256" key="4">
    <source>
        <dbReference type="ARBA" id="ARBA00022692"/>
    </source>
</evidence>
<evidence type="ECO:0000256" key="7">
    <source>
        <dbReference type="ARBA" id="ARBA00023136"/>
    </source>
</evidence>
<dbReference type="Pfam" id="PF01545">
    <property type="entry name" value="Cation_efflux"/>
    <property type="match status" value="2"/>
</dbReference>
<dbReference type="GO" id="GO:0005794">
    <property type="term" value="C:Golgi apparatus"/>
    <property type="evidence" value="ECO:0007669"/>
    <property type="project" value="TreeGrafter"/>
</dbReference>
<evidence type="ECO:0000259" key="10">
    <source>
        <dbReference type="Pfam" id="PF01545"/>
    </source>
</evidence>
<feature type="transmembrane region" description="Helical" evidence="9">
    <location>
        <begin position="195"/>
        <end position="215"/>
    </location>
</feature>
<keyword evidence="4 9" id="KW-0812">Transmembrane</keyword>
<evidence type="ECO:0000256" key="9">
    <source>
        <dbReference type="SAM" id="Phobius"/>
    </source>
</evidence>
<dbReference type="FunFam" id="1.20.1510.10:FF:000033">
    <property type="entry name" value="Unplaced genomic scaffold supercont1.9, whole genome shotgun sequence"/>
    <property type="match status" value="1"/>
</dbReference>
<feature type="domain" description="Cation efflux protein transmembrane" evidence="10">
    <location>
        <begin position="360"/>
        <end position="429"/>
    </location>
</feature>
<dbReference type="Gene3D" id="1.20.1510.10">
    <property type="entry name" value="Cation efflux protein transmembrane domain"/>
    <property type="match status" value="2"/>
</dbReference>
<accession>M8C5E7</accession>
<feature type="transmembrane region" description="Helical" evidence="9">
    <location>
        <begin position="399"/>
        <end position="421"/>
    </location>
</feature>
<dbReference type="InterPro" id="IPR058533">
    <property type="entry name" value="Cation_efflux_TM"/>
</dbReference>
<evidence type="ECO:0000256" key="1">
    <source>
        <dbReference type="ARBA" id="ARBA00004141"/>
    </source>
</evidence>
<comment type="similarity">
    <text evidence="2">Belongs to the cation diffusion facilitator (CDF) transporter (TC 2.A.4) family. SLC30A subfamily.</text>
</comment>
<name>M8C5E7_AEGTA</name>
<dbReference type="InterPro" id="IPR002524">
    <property type="entry name" value="Cation_efflux"/>
</dbReference>
<dbReference type="PANTHER" id="PTHR45755:SF4">
    <property type="entry name" value="ZINC TRANSPORTER 7"/>
    <property type="match status" value="1"/>
</dbReference>
<evidence type="ECO:0000256" key="6">
    <source>
        <dbReference type="ARBA" id="ARBA00023065"/>
    </source>
</evidence>
<keyword evidence="6" id="KW-0406">Ion transport</keyword>
<feature type="transmembrane region" description="Helical" evidence="9">
    <location>
        <begin position="372"/>
        <end position="393"/>
    </location>
</feature>
<dbReference type="AlphaFoldDB" id="M8C5E7"/>
<dbReference type="InterPro" id="IPR027469">
    <property type="entry name" value="Cation_efflux_TMD_sf"/>
</dbReference>
<dbReference type="GO" id="GO:0005774">
    <property type="term" value="C:vacuolar membrane"/>
    <property type="evidence" value="ECO:0007669"/>
    <property type="project" value="UniProtKB-SubCell"/>
</dbReference>
<feature type="transmembrane region" description="Helical" evidence="9">
    <location>
        <begin position="94"/>
        <end position="114"/>
    </location>
</feature>
<dbReference type="EnsemblPlants" id="EMT32560">
    <property type="protein sequence ID" value="EMT32560"/>
    <property type="gene ID" value="F775_23474"/>
</dbReference>
<dbReference type="PANTHER" id="PTHR45755">
    <property type="match status" value="1"/>
</dbReference>
<sequence>MALGRRQAYDSSSSSSRPSMNFAMTFVCTIVLELVYYPKLSLPGFLVCGFILWIASRELTPSGYVELGSADESVYEAVMGPVRHILSERKSRKIAAFLLINTAYMFVEFASGFMSDSLGLLSDACHMLFDCAALAIGLYASYIARLPANGLYNYGRGRFEVLSGYVNAVFLVLVGALIVLESFERILEPREISTSSLLAVSVGGLFVNIIGLVFFHEEHHHAHGGSCSHSHSHSHSRSHDHGHEDHHHDHVHQSADHEKTCSGHHGDTNKSHHHNHRHDSNNAENHHQHNHSCSHKHGHNGHMEHHRQGVDQAHQDCSSINGEQGLLEIPLINVHSHGAESQSCNGELELRETGNHAKPASRRHIDHNMEGIFLHVLADTMGSAGVVISTLLIKYKGWLIADPICSVFISIMIVASVLPLLRNSAEILLQRVPRSHEKDFEAALDDVKKINGVIGVHNVHLWNLTNTDIVGTFHLHISAEADKSVIRESASRIFQEAGMFIFSCVILCFAAYWESLYALPILAMESISSVPTLLLAAGPCCLHRVFWQGVNYPFGGKKTDESIQDSMQKAFPSVLESEYGSEEQDAFLVDELVYREERISGDTAQDMLPCSRACVESHPAAELDLSVRTCLSVPVAAVRARSSPSKYNVAAIGSSRPAQSFTPCLPTLRSSEMQHKCVALADCKHAMNVSAKV</sequence>
<dbReference type="InterPro" id="IPR045316">
    <property type="entry name" value="Msc2-like"/>
</dbReference>
<keyword evidence="5 9" id="KW-1133">Transmembrane helix</keyword>
<feature type="transmembrane region" description="Helical" evidence="9">
    <location>
        <begin position="165"/>
        <end position="183"/>
    </location>
</feature>
<keyword evidence="3" id="KW-0813">Transport</keyword>
<dbReference type="FunFam" id="1.20.1510.10:FF:000029">
    <property type="entry name" value="Zinc transporter 7"/>
    <property type="match status" value="1"/>
</dbReference>
<feature type="region of interest" description="Disordered" evidence="8">
    <location>
        <begin position="223"/>
        <end position="315"/>
    </location>
</feature>
<comment type="subcellular location">
    <subcellularLocation>
        <location evidence="1">Membrane</location>
        <topology evidence="1">Multi-pass membrane protein</topology>
    </subcellularLocation>
</comment>
<evidence type="ECO:0000313" key="11">
    <source>
        <dbReference type="EnsemblPlants" id="EMT32560"/>
    </source>
</evidence>
<feature type="domain" description="Cation efflux protein transmembrane" evidence="10">
    <location>
        <begin position="95"/>
        <end position="225"/>
    </location>
</feature>